<evidence type="ECO:0000256" key="1">
    <source>
        <dbReference type="ARBA" id="ARBA00010396"/>
    </source>
</evidence>
<dbReference type="EC" id="2.1.1.199" evidence="6"/>
<dbReference type="GO" id="GO:0070475">
    <property type="term" value="P:rRNA base methylation"/>
    <property type="evidence" value="ECO:0007669"/>
    <property type="project" value="UniProtKB-UniRule"/>
</dbReference>
<keyword evidence="6" id="KW-0963">Cytoplasm</keyword>
<dbReference type="SUPFAM" id="SSF53335">
    <property type="entry name" value="S-adenosyl-L-methionine-dependent methyltransferases"/>
    <property type="match status" value="1"/>
</dbReference>
<keyword evidence="3 6" id="KW-0489">Methyltransferase</keyword>
<feature type="binding site" evidence="6">
    <location>
        <position position="194"/>
    </location>
    <ligand>
        <name>S-adenosyl-L-methionine</name>
        <dbReference type="ChEBI" id="CHEBI:59789"/>
    </ligand>
</feature>
<dbReference type="HAMAP" id="MF_01007">
    <property type="entry name" value="16SrRNA_methyltr_H"/>
    <property type="match status" value="1"/>
</dbReference>
<evidence type="ECO:0000256" key="4">
    <source>
        <dbReference type="ARBA" id="ARBA00022679"/>
    </source>
</evidence>
<dbReference type="GO" id="GO:0005737">
    <property type="term" value="C:cytoplasm"/>
    <property type="evidence" value="ECO:0007669"/>
    <property type="project" value="UniProtKB-SubCell"/>
</dbReference>
<dbReference type="SUPFAM" id="SSF81799">
    <property type="entry name" value="Putative methyltransferase TM0872, insert domain"/>
    <property type="match status" value="1"/>
</dbReference>
<reference evidence="9" key="1">
    <citation type="submission" date="2017-02" db="EMBL/GenBank/DDBJ databases">
        <authorList>
            <person name="Varghese N."/>
            <person name="Submissions S."/>
        </authorList>
    </citation>
    <scope>NUCLEOTIDE SEQUENCE [LARGE SCALE GENOMIC DNA]</scope>
    <source>
        <strain evidence="9">ATCC 700200</strain>
    </source>
</reference>
<proteinExistence type="inferred from homology"/>
<dbReference type="InterPro" id="IPR023397">
    <property type="entry name" value="SAM-dep_MeTrfase_MraW_recog"/>
</dbReference>
<dbReference type="InterPro" id="IPR029063">
    <property type="entry name" value="SAM-dependent_MTases_sf"/>
</dbReference>
<feature type="binding site" evidence="6">
    <location>
        <position position="187"/>
    </location>
    <ligand>
        <name>S-adenosyl-L-methionine</name>
        <dbReference type="ChEBI" id="CHEBI:59789"/>
    </ligand>
</feature>
<gene>
    <name evidence="6" type="primary">rsmH</name>
    <name evidence="8" type="ORF">SAMN02745166_01887</name>
</gene>
<keyword evidence="5 6" id="KW-0949">S-adenosyl-L-methionine</keyword>
<feature type="region of interest" description="Disordered" evidence="7">
    <location>
        <begin position="62"/>
        <end position="86"/>
    </location>
</feature>
<evidence type="ECO:0000313" key="9">
    <source>
        <dbReference type="Proteomes" id="UP000190774"/>
    </source>
</evidence>
<dbReference type="InterPro" id="IPR002903">
    <property type="entry name" value="RsmH"/>
</dbReference>
<dbReference type="STRING" id="48467.SAMN02745166_01887"/>
<feature type="compositionally biased region" description="Low complexity" evidence="7">
    <location>
        <begin position="76"/>
        <end position="86"/>
    </location>
</feature>
<comment type="catalytic activity">
    <reaction evidence="6">
        <text>cytidine(1402) in 16S rRNA + S-adenosyl-L-methionine = N(4)-methylcytidine(1402) in 16S rRNA + S-adenosyl-L-homocysteine + H(+)</text>
        <dbReference type="Rhea" id="RHEA:42928"/>
        <dbReference type="Rhea" id="RHEA-COMP:10286"/>
        <dbReference type="Rhea" id="RHEA-COMP:10287"/>
        <dbReference type="ChEBI" id="CHEBI:15378"/>
        <dbReference type="ChEBI" id="CHEBI:57856"/>
        <dbReference type="ChEBI" id="CHEBI:59789"/>
        <dbReference type="ChEBI" id="CHEBI:74506"/>
        <dbReference type="ChEBI" id="CHEBI:82748"/>
        <dbReference type="EC" id="2.1.1.199"/>
    </reaction>
</comment>
<dbReference type="Pfam" id="PF01795">
    <property type="entry name" value="Methyltransf_5"/>
    <property type="match status" value="1"/>
</dbReference>
<comment type="function">
    <text evidence="6">Specifically methylates the N4 position of cytidine in position 1402 (C1402) of 16S rRNA.</text>
</comment>
<name>A0A1T4XTK3_9BACT</name>
<evidence type="ECO:0000256" key="2">
    <source>
        <dbReference type="ARBA" id="ARBA00022552"/>
    </source>
</evidence>
<feature type="binding site" evidence="6">
    <location>
        <begin position="122"/>
        <end position="124"/>
    </location>
    <ligand>
        <name>S-adenosyl-L-methionine</name>
        <dbReference type="ChEBI" id="CHEBI:59789"/>
    </ligand>
</feature>
<dbReference type="Proteomes" id="UP000190774">
    <property type="component" value="Unassembled WGS sequence"/>
</dbReference>
<protein>
    <recommendedName>
        <fullName evidence="6">Ribosomal RNA small subunit methyltransferase H</fullName>
        <ecNumber evidence="6">2.1.1.199</ecNumber>
    </recommendedName>
    <alternativeName>
        <fullName evidence="6">16S rRNA m(4)C1402 methyltransferase</fullName>
    </alternativeName>
    <alternativeName>
        <fullName evidence="6">rRNA (cytosine-N(4)-)-methyltransferase RsmH</fullName>
    </alternativeName>
</protein>
<feature type="binding site" evidence="6">
    <location>
        <position position="166"/>
    </location>
    <ligand>
        <name>S-adenosyl-L-methionine</name>
        <dbReference type="ChEBI" id="CHEBI:59789"/>
    </ligand>
</feature>
<keyword evidence="9" id="KW-1185">Reference proteome</keyword>
<dbReference type="PANTHER" id="PTHR11265">
    <property type="entry name" value="S-ADENOSYL-METHYLTRANSFERASE MRAW"/>
    <property type="match status" value="1"/>
</dbReference>
<dbReference type="NCBIfam" id="TIGR00006">
    <property type="entry name" value="16S rRNA (cytosine(1402)-N(4))-methyltransferase RsmH"/>
    <property type="match status" value="1"/>
</dbReference>
<dbReference type="EMBL" id="FUYE01000005">
    <property type="protein sequence ID" value="SKA92381.1"/>
    <property type="molecule type" value="Genomic_DNA"/>
</dbReference>
<comment type="similarity">
    <text evidence="1 6">Belongs to the methyltransferase superfamily. RsmH family.</text>
</comment>
<feature type="binding site" evidence="6">
    <location>
        <position position="139"/>
    </location>
    <ligand>
        <name>S-adenosyl-L-methionine</name>
        <dbReference type="ChEBI" id="CHEBI:59789"/>
    </ligand>
</feature>
<dbReference type="RefSeq" id="WP_245846516.1">
    <property type="nucleotide sequence ID" value="NZ_FUYE01000005.1"/>
</dbReference>
<comment type="subcellular location">
    <subcellularLocation>
        <location evidence="6">Cytoplasm</location>
    </subcellularLocation>
</comment>
<dbReference type="Gene3D" id="1.10.150.170">
    <property type="entry name" value="Putative methyltransferase TM0872, insert domain"/>
    <property type="match status" value="1"/>
</dbReference>
<evidence type="ECO:0000313" key="8">
    <source>
        <dbReference type="EMBL" id="SKA92381.1"/>
    </source>
</evidence>
<organism evidence="8 9">
    <name type="scientific">Prosthecobacter debontii</name>
    <dbReference type="NCBI Taxonomy" id="48467"/>
    <lineage>
        <taxon>Bacteria</taxon>
        <taxon>Pseudomonadati</taxon>
        <taxon>Verrucomicrobiota</taxon>
        <taxon>Verrucomicrobiia</taxon>
        <taxon>Verrucomicrobiales</taxon>
        <taxon>Verrucomicrobiaceae</taxon>
        <taxon>Prosthecobacter</taxon>
    </lineage>
</organism>
<evidence type="ECO:0000256" key="6">
    <source>
        <dbReference type="HAMAP-Rule" id="MF_01007"/>
    </source>
</evidence>
<accession>A0A1T4XTK3</accession>
<dbReference type="AlphaFoldDB" id="A0A1T4XTK3"/>
<dbReference type="PANTHER" id="PTHR11265:SF0">
    <property type="entry name" value="12S RRNA N4-METHYLCYTIDINE METHYLTRANSFERASE"/>
    <property type="match status" value="1"/>
</dbReference>
<evidence type="ECO:0000256" key="7">
    <source>
        <dbReference type="SAM" id="MobiDB-lite"/>
    </source>
</evidence>
<dbReference type="GO" id="GO:0071424">
    <property type="term" value="F:rRNA (cytosine-N4-)-methyltransferase activity"/>
    <property type="evidence" value="ECO:0007669"/>
    <property type="project" value="UniProtKB-UniRule"/>
</dbReference>
<keyword evidence="2 6" id="KW-0698">rRNA processing</keyword>
<keyword evidence="4 6" id="KW-0808">Transferase</keyword>
<sequence>MFASTASIFSNPWNANVSLAGGVAHGGTQKGWFSRATEMFQAGIWPWFGTSDDAMEDLMPLGRTSLTSRPTDADNGSGAPSPEPGGARDIPFYHLPVLLNEVLDVLQPEPGKLIFDGTLGGGGHTEAILQKGARVVAMDQDDEALRHATERLKGYADRFCALKGNFRDFPTVLGEAGISGLDGMLIDIGVSSRHLDAPERGFSFNKEGPLDMRMDTSGPITAADIVNTYPQEELERILKVYGEEPQARKIARAIVQARGREAFRTTLQLANLISSVCPKFSKRHPATLTFQALRIETNQELAVLEDFLKAAPRWLKPGGRLAVITFHSLEDRIVKHTFQQQSQVWLDRPEWPAPRPNPDCVYKLLFRKPLEASEGELSLNPRARSARLRGVERLSS</sequence>
<dbReference type="Gene3D" id="3.40.50.150">
    <property type="entry name" value="Vaccinia Virus protein VP39"/>
    <property type="match status" value="1"/>
</dbReference>
<evidence type="ECO:0000256" key="3">
    <source>
        <dbReference type="ARBA" id="ARBA00022603"/>
    </source>
</evidence>
<evidence type="ECO:0000256" key="5">
    <source>
        <dbReference type="ARBA" id="ARBA00022691"/>
    </source>
</evidence>